<dbReference type="CDD" id="cd00037">
    <property type="entry name" value="CLECT"/>
    <property type="match status" value="1"/>
</dbReference>
<protein>
    <submittedName>
        <fullName evidence="7">Uncharacterized protein</fullName>
    </submittedName>
</protein>
<evidence type="ECO:0000256" key="5">
    <source>
        <dbReference type="ARBA" id="ARBA00023180"/>
    </source>
</evidence>
<dbReference type="InterPro" id="IPR050350">
    <property type="entry name" value="Compl-Cell_Adhes-Reg"/>
</dbReference>
<evidence type="ECO:0000256" key="1">
    <source>
        <dbReference type="ARBA" id="ARBA00022659"/>
    </source>
</evidence>
<dbReference type="SMART" id="SM00032">
    <property type="entry name" value="CCP"/>
    <property type="match status" value="12"/>
</dbReference>
<dbReference type="PROSITE" id="PS50923">
    <property type="entry name" value="SUSHI"/>
    <property type="match status" value="11"/>
</dbReference>
<dbReference type="InterPro" id="IPR018378">
    <property type="entry name" value="C-type_lectin_CS"/>
</dbReference>
<keyword evidence="2" id="KW-0732">Signal</keyword>
<dbReference type="PANTHER" id="PTHR19325:SF575">
    <property type="entry name" value="LOCOMOTION-RELATED PROTEIN HIKARU GENKI"/>
    <property type="match status" value="1"/>
</dbReference>
<dbReference type="InterPro" id="IPR016187">
    <property type="entry name" value="CTDL_fold"/>
</dbReference>
<feature type="disulfide bond" evidence="6">
    <location>
        <begin position="298"/>
        <end position="341"/>
    </location>
</feature>
<keyword evidence="3" id="KW-0677">Repeat</keyword>
<evidence type="ECO:0000256" key="6">
    <source>
        <dbReference type="PROSITE-ProRule" id="PRU00302"/>
    </source>
</evidence>
<dbReference type="InterPro" id="IPR035976">
    <property type="entry name" value="Sushi/SCR/CCP_sf"/>
</dbReference>
<name>A0A8J1TDN7_OWEFU</name>
<dbReference type="CDD" id="cd00033">
    <property type="entry name" value="CCP"/>
    <property type="match status" value="9"/>
</dbReference>
<proteinExistence type="predicted"/>
<dbReference type="InterPro" id="IPR001304">
    <property type="entry name" value="C-type_lectin-like"/>
</dbReference>
<gene>
    <name evidence="7" type="ORF">OFUS_LOCUS22468</name>
</gene>
<comment type="caution">
    <text evidence="7">The sequence shown here is derived from an EMBL/GenBank/DDBJ whole genome shotgun (WGS) entry which is preliminary data.</text>
</comment>
<dbReference type="Proteomes" id="UP000749559">
    <property type="component" value="Unassembled WGS sequence"/>
</dbReference>
<reference evidence="7" key="1">
    <citation type="submission" date="2022-03" db="EMBL/GenBank/DDBJ databases">
        <authorList>
            <person name="Martin C."/>
        </authorList>
    </citation>
    <scope>NUCLEOTIDE SEQUENCE</scope>
</reference>
<evidence type="ECO:0000256" key="3">
    <source>
        <dbReference type="ARBA" id="ARBA00022737"/>
    </source>
</evidence>
<dbReference type="SUPFAM" id="SSF57535">
    <property type="entry name" value="Complement control module/SCR domain"/>
    <property type="match status" value="12"/>
</dbReference>
<accession>A0A8J1TDN7</accession>
<dbReference type="InterPro" id="IPR016186">
    <property type="entry name" value="C-type_lectin-like/link_sf"/>
</dbReference>
<dbReference type="Pfam" id="PF00084">
    <property type="entry name" value="Sushi"/>
    <property type="match status" value="10"/>
</dbReference>
<dbReference type="Gene3D" id="2.10.70.10">
    <property type="entry name" value="Complement Module, domain 1"/>
    <property type="match status" value="11"/>
</dbReference>
<evidence type="ECO:0000256" key="4">
    <source>
        <dbReference type="ARBA" id="ARBA00023157"/>
    </source>
</evidence>
<dbReference type="InterPro" id="IPR000436">
    <property type="entry name" value="Sushi_SCR_CCP_dom"/>
</dbReference>
<dbReference type="Pfam" id="PF00059">
    <property type="entry name" value="Lectin_C"/>
    <property type="match status" value="1"/>
</dbReference>
<keyword evidence="8" id="KW-1185">Reference proteome</keyword>
<evidence type="ECO:0000256" key="2">
    <source>
        <dbReference type="ARBA" id="ARBA00022729"/>
    </source>
</evidence>
<keyword evidence="1 6" id="KW-0768">Sushi</keyword>
<feature type="disulfide bond" evidence="6">
    <location>
        <begin position="422"/>
        <end position="465"/>
    </location>
</feature>
<dbReference type="PROSITE" id="PS00615">
    <property type="entry name" value="C_TYPE_LECTIN_1"/>
    <property type="match status" value="1"/>
</dbReference>
<organism evidence="7 8">
    <name type="scientific">Owenia fusiformis</name>
    <name type="common">Polychaete worm</name>
    <dbReference type="NCBI Taxonomy" id="6347"/>
    <lineage>
        <taxon>Eukaryota</taxon>
        <taxon>Metazoa</taxon>
        <taxon>Spiralia</taxon>
        <taxon>Lophotrochozoa</taxon>
        <taxon>Annelida</taxon>
        <taxon>Polychaeta</taxon>
        <taxon>Sedentaria</taxon>
        <taxon>Canalipalpata</taxon>
        <taxon>Sabellida</taxon>
        <taxon>Oweniida</taxon>
        <taxon>Oweniidae</taxon>
        <taxon>Owenia</taxon>
    </lineage>
</organism>
<dbReference type="PANTHER" id="PTHR19325">
    <property type="entry name" value="COMPLEMENT COMPONENT-RELATED SUSHI DOMAIN-CONTAINING"/>
    <property type="match status" value="1"/>
</dbReference>
<sequence length="1028" mass="113310">MKGLAKCYVFIALIVGRYTVAGDRCGNPDCSPITDISNGVAFQECPEVSLGTNCDVKVQYAMTTLKYPWTDNICQTLGSRWKYAIDSQDNERHYHMLQVATSHSWIGLQKTNTWEESVWLDGTPYSTTWNRWDGSDDSSTCLELAEDEWHSHGCGDSKNVLCQKIFGCDDTFPADTNADIENPGTVETYYNNVKYTCHEGFFIGGEVNTTAETIQCRNNVWDDHTPCEYPPCSDPPNDISATISLSSPAKTIGTIATYVCHNGYSIGGGVSSTFNETMTCLEGGAWSNTHTPCGKRSCGTPESYNGASVTPAGTLYTDKANYLCDTGFKTQNNQMSYTVECLANAIWNYTERCRLVDCGSALLHFAAHITFQNGTLYENTIEYTCNPGYEMDPTTGETQDEIKCQASGIWSNLTSSCQKKNCGEPIADENALSIVKDGTHFQDNANYTCSPGYRTGGTISEIVYCDEGGSWTHHTPCLPVVCPAPPTDQNAEVDVNGLNYNETTVYTCHVGHYLDGLIDFPSELIRCSEDAQWTPNHAPCMPVSCGNPDDDPNAVEVVNGTLYNDTMSYECNNGYVLSDSTDMVNRIITCLSNGIWESHALCTPIDCGNPPVDINAFVSISGTVYEDTVRYDCSTGYRLGSSTPSSATYDVIHCLSNGHWSDHSPCSRVPCGSLPIDQDATVIAGNMSHLDGSNISNLFNDRVIFICNSGYVINGTTLTNETVYCTDTGNWSEHTSCVRRLCGPPQIDNNALMLTTDHSYSYESTAFYTCHIGYWMNGTTSDTITCQADGTWEDRSRCIIISCSDPPIDKNANTTKRITHLHNDPMNSYANLTQGETFLYNDTVLYSCRDGYTISGRNSTSETIHCGHGGKWSAHSRCVKPTPSCYCGPLSKDLNAEQVDPRTNYACMDEVLFRCKDGFHIYENETSRTYESVLCLPNATWSQRTYCKSISGDSWVRAKKITFPSEEAAGAVVIGSVGLIILLTVLTIVVLSDLQRICSHVKNIMIKNVRAWTRKPSAHFKYKRTTET</sequence>
<dbReference type="AlphaFoldDB" id="A0A8J1TDN7"/>
<evidence type="ECO:0000313" key="7">
    <source>
        <dbReference type="EMBL" id="CAH1798311.1"/>
    </source>
</evidence>
<keyword evidence="5" id="KW-0325">Glycoprotein</keyword>
<dbReference type="OrthoDB" id="6059832at2759"/>
<dbReference type="EMBL" id="CAIIXF020000011">
    <property type="protein sequence ID" value="CAH1798311.1"/>
    <property type="molecule type" value="Genomic_DNA"/>
</dbReference>
<evidence type="ECO:0000313" key="8">
    <source>
        <dbReference type="Proteomes" id="UP000749559"/>
    </source>
</evidence>
<dbReference type="SUPFAM" id="SSF56436">
    <property type="entry name" value="C-type lectin-like"/>
    <property type="match status" value="1"/>
</dbReference>
<keyword evidence="4 6" id="KW-1015">Disulfide bond</keyword>
<dbReference type="Gene3D" id="3.10.100.10">
    <property type="entry name" value="Mannose-Binding Protein A, subunit A"/>
    <property type="match status" value="1"/>
</dbReference>
<dbReference type="PROSITE" id="PS50041">
    <property type="entry name" value="C_TYPE_LECTIN_2"/>
    <property type="match status" value="1"/>
</dbReference>
<comment type="caution">
    <text evidence="6">Lacks conserved residue(s) required for the propagation of feature annotation.</text>
</comment>